<dbReference type="Gene3D" id="3.30.1490.120">
    <property type="entry name" value="RNA polymerase Rpb7-like, N-terminal domain"/>
    <property type="match status" value="1"/>
</dbReference>
<dbReference type="WBParaSite" id="SBAD_0000575901-mRNA-1">
    <property type="protein sequence ID" value="SBAD_0000575901-mRNA-1"/>
    <property type="gene ID" value="SBAD_0000575901"/>
</dbReference>
<proteinExistence type="predicted"/>
<dbReference type="Proteomes" id="UP000270296">
    <property type="component" value="Unassembled WGS sequence"/>
</dbReference>
<evidence type="ECO:0000313" key="3">
    <source>
        <dbReference type="EMBL" id="VDP07532.1"/>
    </source>
</evidence>
<reference evidence="5" key="1">
    <citation type="submission" date="2016-06" db="UniProtKB">
        <authorList>
            <consortium name="WormBaseParasite"/>
        </authorList>
    </citation>
    <scope>IDENTIFICATION</scope>
</reference>
<evidence type="ECO:0000313" key="5">
    <source>
        <dbReference type="WBParaSite" id="SBAD_0000575901-mRNA-1"/>
    </source>
</evidence>
<dbReference type="EMBL" id="UZAM01009063">
    <property type="protein sequence ID" value="VDP07532.1"/>
    <property type="molecule type" value="Genomic_DNA"/>
</dbReference>
<name>A0A183IPJ0_9BILA</name>
<evidence type="ECO:0000256" key="1">
    <source>
        <dbReference type="ARBA" id="ARBA00022478"/>
    </source>
</evidence>
<sequence>MKNSKSYDLALELSKDRKSYLICHRHEREIYLPYSDLGSVAKSVRIILDLTVCQYSRKANGFTVAYGDVKLSNGLAVARNSSDYFSFKISLNEVLFCPQRGVILEGI</sequence>
<dbReference type="AlphaFoldDB" id="A0A183IPJ0"/>
<dbReference type="InterPro" id="IPR036898">
    <property type="entry name" value="RNA_pol_Rpb7-like_N_sf"/>
</dbReference>
<reference evidence="3 4" key="2">
    <citation type="submission" date="2018-11" db="EMBL/GenBank/DDBJ databases">
        <authorList>
            <consortium name="Pathogen Informatics"/>
        </authorList>
    </citation>
    <scope>NUCLEOTIDE SEQUENCE [LARGE SCALE GENOMIC DNA]</scope>
</reference>
<organism evidence="5">
    <name type="scientific">Soboliphyme baturini</name>
    <dbReference type="NCBI Taxonomy" id="241478"/>
    <lineage>
        <taxon>Eukaryota</taxon>
        <taxon>Metazoa</taxon>
        <taxon>Ecdysozoa</taxon>
        <taxon>Nematoda</taxon>
        <taxon>Enoplea</taxon>
        <taxon>Dorylaimia</taxon>
        <taxon>Dioctophymatida</taxon>
        <taxon>Dioctophymatoidea</taxon>
        <taxon>Soboliphymatidae</taxon>
        <taxon>Soboliphyme</taxon>
    </lineage>
</organism>
<protein>
    <submittedName>
        <fullName evidence="5">Tub domain-containing protein</fullName>
    </submittedName>
</protein>
<evidence type="ECO:0000313" key="4">
    <source>
        <dbReference type="Proteomes" id="UP000270296"/>
    </source>
</evidence>
<keyword evidence="4" id="KW-1185">Reference proteome</keyword>
<accession>A0A183IPJ0</accession>
<keyword evidence="2" id="KW-0804">Transcription</keyword>
<dbReference type="GO" id="GO:0000428">
    <property type="term" value="C:DNA-directed RNA polymerase complex"/>
    <property type="evidence" value="ECO:0007669"/>
    <property type="project" value="UniProtKB-KW"/>
</dbReference>
<keyword evidence="1" id="KW-0240">DNA-directed RNA polymerase</keyword>
<evidence type="ECO:0000256" key="2">
    <source>
        <dbReference type="ARBA" id="ARBA00023163"/>
    </source>
</evidence>
<gene>
    <name evidence="3" type="ORF">SBAD_LOCUS5537</name>
</gene>